<evidence type="ECO:0000313" key="3">
    <source>
        <dbReference type="Proteomes" id="UP000601710"/>
    </source>
</evidence>
<dbReference type="PROSITE" id="PS51257">
    <property type="entry name" value="PROKAR_LIPOPROTEIN"/>
    <property type="match status" value="1"/>
</dbReference>
<organism evidence="2 3">
    <name type="scientific">Leishmania donovani</name>
    <dbReference type="NCBI Taxonomy" id="5661"/>
    <lineage>
        <taxon>Eukaryota</taxon>
        <taxon>Discoba</taxon>
        <taxon>Euglenozoa</taxon>
        <taxon>Kinetoplastea</taxon>
        <taxon>Metakinetoplastina</taxon>
        <taxon>Trypanosomatida</taxon>
        <taxon>Trypanosomatidae</taxon>
        <taxon>Leishmaniinae</taxon>
        <taxon>Leishmania</taxon>
    </lineage>
</organism>
<dbReference type="VEuPathDB" id="TriTrypDB:LdBPK_080750.1"/>
<dbReference type="EMBL" id="LR812628">
    <property type="protein sequence ID" value="CAC5427730.1"/>
    <property type="molecule type" value="Genomic_DNA"/>
</dbReference>
<evidence type="ECO:0000313" key="2">
    <source>
        <dbReference type="EMBL" id="CAC5427730.1"/>
    </source>
</evidence>
<evidence type="ECO:0000256" key="1">
    <source>
        <dbReference type="SAM" id="MobiDB-lite"/>
    </source>
</evidence>
<dbReference type="Proteomes" id="UP000601710">
    <property type="component" value="Chromosome 8"/>
</dbReference>
<dbReference type="PANTHER" id="PTHR34157:SF2">
    <property type="entry name" value="TUZIN"/>
    <property type="match status" value="1"/>
</dbReference>
<dbReference type="PANTHER" id="PTHR34157">
    <property type="entry name" value="TUZIN"/>
    <property type="match status" value="1"/>
</dbReference>
<sequence length="427" mass="47459">MSRLRRTSVPLYFHTLTACALLDSHRSLWSGTDGTIASACVRLENIDLIGCVGDTAAAKPPYARYVGKFFGNSASAAAAGGSITSMIPGVVYAVHLQHLFLPLIIEIGFGVHIEHNKSEEYLSGLVGGVFVRVNGNGTYRTLLLDSSGFNVAGPAETIIPPEGRPKILSTAKHREVVERFHTACLAHIPQEGPLRVLDESRRHRDHHRWVLQLLKKRVAERGLRCDSINCSGVVSAVLALSCIAFALEHHLMTHRREQRTLQLASATNSLTHTSNRIRSVLLWPHRCRSTLLRNKEKRIQFSSWCRSVPAAPCARRLRGGSSSRRVYKGAVALACDGRLCDLAREVAMEPLTVAGAGLPRRDACTSPVLDRERRHSPTRSTLCGPRQPQPHHRHHRNEQQRFGRAVCRRAPRPRRAALWRALRRTVP</sequence>
<reference evidence="2" key="1">
    <citation type="submission" date="2020-06" db="EMBL/GenBank/DDBJ databases">
        <authorList>
            <person name="Camacho E."/>
            <person name="Gonzalez-de la Fuente S."/>
            <person name="Rastrojo A."/>
            <person name="Peiro-Pastor R."/>
            <person name="Solana JC."/>
            <person name="Tabera L."/>
            <person name="Gamarro F."/>
            <person name="Carrasco-Ramiro F."/>
            <person name="Requena JM."/>
            <person name="Aguado B."/>
        </authorList>
    </citation>
    <scope>NUCLEOTIDE SEQUENCE</scope>
</reference>
<proteinExistence type="predicted"/>
<dbReference type="VEuPathDB" id="TriTrypDB:LdCL_080013000"/>
<name>A0A6J8F727_LEIDO</name>
<feature type="region of interest" description="Disordered" evidence="1">
    <location>
        <begin position="367"/>
        <end position="406"/>
    </location>
</feature>
<dbReference type="VEuPathDB" id="TriTrypDB:LDHU3_08.1030"/>
<gene>
    <name evidence="2" type="ORF">LDHU3_08.1030</name>
</gene>
<dbReference type="AlphaFoldDB" id="A0A6J8F727"/>
<protein>
    <submittedName>
        <fullName evidence="2">Hypothetical_protein</fullName>
    </submittedName>
</protein>
<accession>A0A6J8F727</accession>